<comment type="caution">
    <text evidence="2">The sequence shown here is derived from an EMBL/GenBank/DDBJ whole genome shotgun (WGS) entry which is preliminary data.</text>
</comment>
<proteinExistence type="predicted"/>
<protein>
    <submittedName>
        <fullName evidence="2">Uncharacterized protein</fullName>
    </submittedName>
</protein>
<name>A0ABQ7H0I0_DUNSA</name>
<feature type="compositionally biased region" description="Low complexity" evidence="1">
    <location>
        <begin position="181"/>
        <end position="198"/>
    </location>
</feature>
<feature type="region of interest" description="Disordered" evidence="1">
    <location>
        <begin position="1"/>
        <end position="48"/>
    </location>
</feature>
<dbReference type="Proteomes" id="UP000815325">
    <property type="component" value="Unassembled WGS sequence"/>
</dbReference>
<organism evidence="2 3">
    <name type="scientific">Dunaliella salina</name>
    <name type="common">Green alga</name>
    <name type="synonym">Protococcus salinus</name>
    <dbReference type="NCBI Taxonomy" id="3046"/>
    <lineage>
        <taxon>Eukaryota</taxon>
        <taxon>Viridiplantae</taxon>
        <taxon>Chlorophyta</taxon>
        <taxon>core chlorophytes</taxon>
        <taxon>Chlorophyceae</taxon>
        <taxon>CS clade</taxon>
        <taxon>Chlamydomonadales</taxon>
        <taxon>Dunaliellaceae</taxon>
        <taxon>Dunaliella</taxon>
    </lineage>
</organism>
<reference evidence="2" key="1">
    <citation type="submission" date="2017-08" db="EMBL/GenBank/DDBJ databases">
        <authorList>
            <person name="Polle J.E."/>
            <person name="Barry K."/>
            <person name="Cushman J."/>
            <person name="Schmutz J."/>
            <person name="Tran D."/>
            <person name="Hathwaick L.T."/>
            <person name="Yim W.C."/>
            <person name="Jenkins J."/>
            <person name="Mckie-Krisberg Z.M."/>
            <person name="Prochnik S."/>
            <person name="Lindquist E."/>
            <person name="Dockter R.B."/>
            <person name="Adam C."/>
            <person name="Molina H."/>
            <person name="Bunkerborg J."/>
            <person name="Jin E."/>
            <person name="Buchheim M."/>
            <person name="Magnuson J."/>
        </authorList>
    </citation>
    <scope>NUCLEOTIDE SEQUENCE</scope>
    <source>
        <strain evidence="2">CCAP 19/18</strain>
    </source>
</reference>
<feature type="region of interest" description="Disordered" evidence="1">
    <location>
        <begin position="179"/>
        <end position="208"/>
    </location>
</feature>
<keyword evidence="3" id="KW-1185">Reference proteome</keyword>
<sequence>MAIPQEPPKEIEISPHGRSGRSTGPGLTTRRSKNSKGAADDSEPPLEQLPASQDWVHWLYLQPPRGAEVLVQACGRTFITTWNQQAQQWGTRELPQDHDGLSLPHLLPKIVEVTPSCLLLPPPPPSRPSDGCTDAPAADAAAPSNADVCEQVVHLSGPNLRAPGVRITARFHGRSLQTKLLAPSSPSGPLLQLQPHQQQHSHHQFGPYQDRSHQQQHYQGYYHQQQGVSGVAGKDPNDVPLAILGVDQPGMLLLECWHGSLLTGRKQVVVLDDPQVVGELNNQVVDELSNQVRLSPGKPWQWAGTQLKVISPGG</sequence>
<accession>A0ABQ7H0I0</accession>
<dbReference type="EMBL" id="MU069516">
    <property type="protein sequence ID" value="KAF5840347.1"/>
    <property type="molecule type" value="Genomic_DNA"/>
</dbReference>
<gene>
    <name evidence="2" type="ORF">DUNSADRAFT_17044</name>
</gene>
<evidence type="ECO:0000313" key="2">
    <source>
        <dbReference type="EMBL" id="KAF5840347.1"/>
    </source>
</evidence>
<evidence type="ECO:0000313" key="3">
    <source>
        <dbReference type="Proteomes" id="UP000815325"/>
    </source>
</evidence>
<evidence type="ECO:0000256" key="1">
    <source>
        <dbReference type="SAM" id="MobiDB-lite"/>
    </source>
</evidence>